<dbReference type="Proteomes" id="UP000003477">
    <property type="component" value="Unassembled WGS sequence"/>
</dbReference>
<organism evidence="1 2">
    <name type="scientific">Crocosphaera watsonii WH 0003</name>
    <dbReference type="NCBI Taxonomy" id="423471"/>
    <lineage>
        <taxon>Bacteria</taxon>
        <taxon>Bacillati</taxon>
        <taxon>Cyanobacteriota</taxon>
        <taxon>Cyanophyceae</taxon>
        <taxon>Oscillatoriophycideae</taxon>
        <taxon>Chroococcales</taxon>
        <taxon>Aphanothecaceae</taxon>
        <taxon>Crocosphaera</taxon>
    </lineage>
</organism>
<reference evidence="1 2" key="1">
    <citation type="journal article" date="2011" name="Front. Microbiol.">
        <title>Two Strains of Crocosphaera watsonii with Highly Conserved Genomes are Distinguished by Strain-Specific Features.</title>
        <authorList>
            <person name="Bench S.R."/>
            <person name="Ilikchyan I.N."/>
            <person name="Tripp H.J."/>
            <person name="Zehr J.P."/>
        </authorList>
    </citation>
    <scope>NUCLEOTIDE SEQUENCE [LARGE SCALE GENOMIC DNA]</scope>
    <source>
        <strain evidence="1 2">WH 0003</strain>
    </source>
</reference>
<evidence type="ECO:0000313" key="1">
    <source>
        <dbReference type="EMBL" id="EHJ12998.1"/>
    </source>
</evidence>
<sequence length="231" mass="27408">MPGFYCLDNDIIFKLATYDLFNDTLQSLDIEENHIYILDTFKYQCRKKIKRERGNKPNNIEKYDRKKALDITKNYQTISERNLIDFEQNIYTKLIDYSKLNQQGNNKIDKGEAILISYVCSLNQQENDNYLLTGDKRCLRALRNSGMTDIIERLQGRVWCLEQLILKNIEQFGFNLIQSKIYQKNNCDMNIKFIFGYSETASEDEVTELLKQEIIDLKKETRNLLYPYPDD</sequence>
<dbReference type="RefSeq" id="WP_007310566.1">
    <property type="nucleotide sequence ID" value="NZ_AESD01000346.1"/>
</dbReference>
<dbReference type="AlphaFoldDB" id="G5J493"/>
<dbReference type="EMBL" id="AESD01000346">
    <property type="protein sequence ID" value="EHJ12998.1"/>
    <property type="molecule type" value="Genomic_DNA"/>
</dbReference>
<dbReference type="PATRIC" id="fig|423471.3.peg.2175"/>
<gene>
    <name evidence="1" type="ORF">CWATWH0003_2316</name>
</gene>
<accession>G5J493</accession>
<name>G5J493_CROWT</name>
<evidence type="ECO:0000313" key="2">
    <source>
        <dbReference type="Proteomes" id="UP000003477"/>
    </source>
</evidence>
<protein>
    <submittedName>
        <fullName evidence="1">Uncharacterized protein</fullName>
    </submittedName>
</protein>
<proteinExistence type="predicted"/>
<comment type="caution">
    <text evidence="1">The sequence shown here is derived from an EMBL/GenBank/DDBJ whole genome shotgun (WGS) entry which is preliminary data.</text>
</comment>
<dbReference type="GeneID" id="88766012"/>